<dbReference type="PANTHER" id="PTHR12499">
    <property type="entry name" value="OPTIC ATROPHY 3 PROTEIN OPA3"/>
    <property type="match status" value="1"/>
</dbReference>
<dbReference type="InterPro" id="IPR010754">
    <property type="entry name" value="OPA3-like"/>
</dbReference>
<evidence type="ECO:0000256" key="2">
    <source>
        <dbReference type="ARBA" id="ARBA00023054"/>
    </source>
</evidence>
<feature type="compositionally biased region" description="Low complexity" evidence="4">
    <location>
        <begin position="224"/>
        <end position="249"/>
    </location>
</feature>
<dbReference type="OrthoDB" id="2129069at2759"/>
<comment type="similarity">
    <text evidence="1">Belongs to the OPA3 family.</text>
</comment>
<name>A0A8H7Y3S3_PSICU</name>
<keyword evidence="2 3" id="KW-0175">Coiled coil</keyword>
<dbReference type="GO" id="GO:0005739">
    <property type="term" value="C:mitochondrion"/>
    <property type="evidence" value="ECO:0007669"/>
    <property type="project" value="TreeGrafter"/>
</dbReference>
<comment type="caution">
    <text evidence="5">The sequence shown here is derived from an EMBL/GenBank/DDBJ whole genome shotgun (WGS) entry which is preliminary data.</text>
</comment>
<proteinExistence type="inferred from homology"/>
<organism evidence="5">
    <name type="scientific">Psilocybe cubensis</name>
    <name type="common">Psychedelic mushroom</name>
    <name type="synonym">Stropharia cubensis</name>
    <dbReference type="NCBI Taxonomy" id="181762"/>
    <lineage>
        <taxon>Eukaryota</taxon>
        <taxon>Fungi</taxon>
        <taxon>Dikarya</taxon>
        <taxon>Basidiomycota</taxon>
        <taxon>Agaricomycotina</taxon>
        <taxon>Agaricomycetes</taxon>
        <taxon>Agaricomycetidae</taxon>
        <taxon>Agaricales</taxon>
        <taxon>Agaricineae</taxon>
        <taxon>Strophariaceae</taxon>
        <taxon>Psilocybe</taxon>
    </lineage>
</organism>
<dbReference type="AlphaFoldDB" id="A0A8H7Y3S3"/>
<evidence type="ECO:0008006" key="6">
    <source>
        <dbReference type="Google" id="ProtNLM"/>
    </source>
</evidence>
<dbReference type="Pfam" id="PF07047">
    <property type="entry name" value="OPA3"/>
    <property type="match status" value="1"/>
</dbReference>
<evidence type="ECO:0000256" key="1">
    <source>
        <dbReference type="ARBA" id="ARBA00007584"/>
    </source>
</evidence>
<sequence>MASAKLATLIIRTLAKPISTRIKEQARQHERFRGLCVNLAQFMYRSEVKLRTNILGEPAKHIRPLSEAKAIDNGANALAEGFLFTVAAALIIGETWRSSRNQSKRRDTVDDQLEDLGARIAGLNTRIEEMAQKWEEERSAETQRNDELARILERVVEIGLRGGWVEFKDTPVQLPRVQLAPPALVQLRGGAGLLPSSSSSSQSADTDAFPTPVAHTGPTSVFVSASLPEPLPSSSPNTSSSHPPSNSTSREPDSTPKVVPGNVRD</sequence>
<dbReference type="PANTHER" id="PTHR12499:SF0">
    <property type="entry name" value="OPTIC ATROPHY 3 PROTEIN"/>
    <property type="match status" value="1"/>
</dbReference>
<dbReference type="GO" id="GO:0019216">
    <property type="term" value="P:regulation of lipid metabolic process"/>
    <property type="evidence" value="ECO:0007669"/>
    <property type="project" value="TreeGrafter"/>
</dbReference>
<evidence type="ECO:0000256" key="3">
    <source>
        <dbReference type="SAM" id="Coils"/>
    </source>
</evidence>
<accession>A0A8H7Y3S3</accession>
<gene>
    <name evidence="5" type="ORF">JR316_003033</name>
</gene>
<feature type="coiled-coil region" evidence="3">
    <location>
        <begin position="113"/>
        <end position="151"/>
    </location>
</feature>
<reference evidence="5" key="1">
    <citation type="submission" date="2021-02" db="EMBL/GenBank/DDBJ databases">
        <title>Psilocybe cubensis genome.</title>
        <authorList>
            <person name="Mckernan K.J."/>
            <person name="Crawford S."/>
            <person name="Trippe A."/>
            <person name="Kane L.T."/>
            <person name="Mclaughlin S."/>
        </authorList>
    </citation>
    <scope>NUCLEOTIDE SEQUENCE [LARGE SCALE GENOMIC DNA]</scope>
    <source>
        <strain evidence="5">MGC-MH-2018</strain>
    </source>
</reference>
<evidence type="ECO:0000313" key="5">
    <source>
        <dbReference type="EMBL" id="KAG5170956.1"/>
    </source>
</evidence>
<dbReference type="EMBL" id="JAFIQS010000003">
    <property type="protein sequence ID" value="KAG5170956.1"/>
    <property type="molecule type" value="Genomic_DNA"/>
</dbReference>
<protein>
    <recommendedName>
        <fullName evidence="6">OPA3-domain-containing protein</fullName>
    </recommendedName>
</protein>
<feature type="region of interest" description="Disordered" evidence="4">
    <location>
        <begin position="191"/>
        <end position="265"/>
    </location>
</feature>
<evidence type="ECO:0000256" key="4">
    <source>
        <dbReference type="SAM" id="MobiDB-lite"/>
    </source>
</evidence>